<dbReference type="AlphaFoldDB" id="A0A7Z9C0L2"/>
<evidence type="ECO:0000313" key="2">
    <source>
        <dbReference type="Proteomes" id="UP000184550"/>
    </source>
</evidence>
<dbReference type="OrthoDB" id="574553at2"/>
<protein>
    <recommendedName>
        <fullName evidence="3">DUF2281 domain-containing protein</fullName>
    </recommendedName>
</protein>
<keyword evidence="2" id="KW-1185">Reference proteome</keyword>
<reference evidence="1" key="1">
    <citation type="submission" date="2019-10" db="EMBL/GenBank/DDBJ databases">
        <authorList>
            <consortium name="Genoscope - CEA"/>
            <person name="William W."/>
        </authorList>
    </citation>
    <scope>NUCLEOTIDE SEQUENCE [LARGE SCALE GENOMIC DNA]</scope>
    <source>
        <strain evidence="1">BBR_PRJEB10992</strain>
    </source>
</reference>
<gene>
    <name evidence="1" type="ORF">PL8927_760258</name>
</gene>
<comment type="caution">
    <text evidence="1">The sequence shown here is derived from an EMBL/GenBank/DDBJ whole genome shotgun (WGS) entry which is preliminary data.</text>
</comment>
<evidence type="ECO:0008006" key="3">
    <source>
        <dbReference type="Google" id="ProtNLM"/>
    </source>
</evidence>
<name>A0A7Z9C0L2_9CYAN</name>
<proteinExistence type="predicted"/>
<dbReference type="Proteomes" id="UP000184550">
    <property type="component" value="Unassembled WGS sequence"/>
</dbReference>
<dbReference type="EMBL" id="CZCU02000153">
    <property type="protein sequence ID" value="VXD23062.1"/>
    <property type="molecule type" value="Genomic_DNA"/>
</dbReference>
<dbReference type="RefSeq" id="WP_083625349.1">
    <property type="nucleotide sequence ID" value="NZ_LR734878.1"/>
</dbReference>
<accession>A0A7Z9C0L2</accession>
<organism evidence="1 2">
    <name type="scientific">Planktothrix serta PCC 8927</name>
    <dbReference type="NCBI Taxonomy" id="671068"/>
    <lineage>
        <taxon>Bacteria</taxon>
        <taxon>Bacillati</taxon>
        <taxon>Cyanobacteriota</taxon>
        <taxon>Cyanophyceae</taxon>
        <taxon>Oscillatoriophycideae</taxon>
        <taxon>Oscillatoriales</taxon>
        <taxon>Microcoleaceae</taxon>
        <taxon>Planktothrix</taxon>
    </lineage>
</organism>
<evidence type="ECO:0000313" key="1">
    <source>
        <dbReference type="EMBL" id="VXD23062.1"/>
    </source>
</evidence>
<sequence>MNISEIRNQVKHYVDQLSPEKLIIAVDFLSYLAERDSQEATEELLKIAGFKEAFEKGKEDVLEERVISVSELKRKY</sequence>